<proteinExistence type="inferred from homology"/>
<evidence type="ECO:0000256" key="3">
    <source>
        <dbReference type="ARBA" id="ARBA00007012"/>
    </source>
</evidence>
<dbReference type="PANTHER" id="PTHR46552:SF1">
    <property type="entry name" value="NADH-UBIQUINONE OXIDOREDUCTASE CHAIN 2"/>
    <property type="match status" value="1"/>
</dbReference>
<evidence type="ECO:0000256" key="11">
    <source>
        <dbReference type="ARBA" id="ARBA00022982"/>
    </source>
</evidence>
<name>C5HII5_9HEMI</name>
<feature type="transmembrane region" description="Helical" evidence="18">
    <location>
        <begin position="303"/>
        <end position="325"/>
    </location>
</feature>
<evidence type="ECO:0000256" key="5">
    <source>
        <dbReference type="ARBA" id="ARBA00021008"/>
    </source>
</evidence>
<comment type="similarity">
    <text evidence="3 18">Belongs to the complex I subunit 2 family.</text>
</comment>
<dbReference type="PANTHER" id="PTHR46552">
    <property type="entry name" value="NADH-UBIQUINONE OXIDOREDUCTASE CHAIN 2"/>
    <property type="match status" value="1"/>
</dbReference>
<evidence type="ECO:0000256" key="13">
    <source>
        <dbReference type="ARBA" id="ARBA00023027"/>
    </source>
</evidence>
<feature type="transmembrane region" description="Helical" evidence="18">
    <location>
        <begin position="260"/>
        <end position="282"/>
    </location>
</feature>
<keyword evidence="15 18" id="KW-0496">Mitochondrion</keyword>
<evidence type="ECO:0000256" key="9">
    <source>
        <dbReference type="ARBA" id="ARBA00022792"/>
    </source>
</evidence>
<evidence type="ECO:0000313" key="20">
    <source>
        <dbReference type="EMBL" id="ACJ69430.1"/>
    </source>
</evidence>
<dbReference type="InterPro" id="IPR050175">
    <property type="entry name" value="Complex_I_Subunit_2"/>
</dbReference>
<keyword evidence="10 18" id="KW-1278">Translocase</keyword>
<feature type="domain" description="NADH:quinone oxidoreductase/Mrp antiporter transmembrane" evidence="19">
    <location>
        <begin position="24"/>
        <end position="275"/>
    </location>
</feature>
<protein>
    <recommendedName>
        <fullName evidence="5 18">NADH-ubiquinone oxidoreductase chain 2</fullName>
        <ecNumber evidence="4 18">7.1.1.2</ecNumber>
    </recommendedName>
</protein>
<evidence type="ECO:0000256" key="8">
    <source>
        <dbReference type="ARBA" id="ARBA00022692"/>
    </source>
</evidence>
<keyword evidence="9 18" id="KW-0999">Mitochondrion inner membrane</keyword>
<keyword evidence="6" id="KW-0813">Transport</keyword>
<evidence type="ECO:0000259" key="19">
    <source>
        <dbReference type="Pfam" id="PF00361"/>
    </source>
</evidence>
<evidence type="ECO:0000256" key="15">
    <source>
        <dbReference type="ARBA" id="ARBA00023128"/>
    </source>
</evidence>
<dbReference type="EC" id="7.1.1.2" evidence="4 18"/>
<dbReference type="GO" id="GO:0008137">
    <property type="term" value="F:NADH dehydrogenase (ubiquinone) activity"/>
    <property type="evidence" value="ECO:0007669"/>
    <property type="project" value="UniProtKB-EC"/>
</dbReference>
<reference evidence="20" key="1">
    <citation type="journal article" date="2009" name="BMC Evol. Biol.">
        <title>Phylogenetic analysis of the true water bugs (Insecta: Hemiptera: Heteroptera: Nepomorpha): evidence from mitochondrial genomes.</title>
        <authorList>
            <person name="Hua J."/>
            <person name="Li M."/>
            <person name="Dong P."/>
            <person name="Cui Y."/>
            <person name="Xie Q."/>
            <person name="Bu W."/>
        </authorList>
    </citation>
    <scope>NUCLEOTIDE SEQUENCE</scope>
</reference>
<sequence length="326" mass="38057">MMKNYSKFLFLVTLILGSMLTLSSNNWFSMWMGLEINLISFIPLITNYKNNSSESAMIYFMVQSIGSIMFIASILMTSMLMTKTFMEMTMIMSMALKMGMAPMHLWMPEIMEKMSWPNCMILMTWQKLAPLSIMSYLNNKMIIILAIYSSMIGAIGGLNQTSTRKIMAFSSINHLGWMNSTMLFNNQVWMKYFIIYTMITLIVSMFMWMNSIFFINQFKSNSSMINKINIIIMMMSLGGLPPFLGFLPKWLVIQNLIENNMYIIMLIMIMSTLLTLFYYLRMMSSILMMNQYSMKWELKNKKMNMMSSLFIIINMMLPAISIISFN</sequence>
<dbReference type="InterPro" id="IPR003917">
    <property type="entry name" value="NADH_UbQ_OxRdtase_chain2"/>
</dbReference>
<evidence type="ECO:0000256" key="6">
    <source>
        <dbReference type="ARBA" id="ARBA00022448"/>
    </source>
</evidence>
<keyword evidence="8 18" id="KW-0812">Transmembrane</keyword>
<dbReference type="GO" id="GO:0005743">
    <property type="term" value="C:mitochondrial inner membrane"/>
    <property type="evidence" value="ECO:0007669"/>
    <property type="project" value="UniProtKB-SubCell"/>
</dbReference>
<evidence type="ECO:0000256" key="1">
    <source>
        <dbReference type="ARBA" id="ARBA00003257"/>
    </source>
</evidence>
<dbReference type="AlphaFoldDB" id="C5HII5"/>
<gene>
    <name evidence="20" type="primary">ND2</name>
</gene>
<evidence type="ECO:0000256" key="10">
    <source>
        <dbReference type="ARBA" id="ARBA00022967"/>
    </source>
</evidence>
<accession>C5HII5</accession>
<feature type="transmembrane region" description="Helical" evidence="18">
    <location>
        <begin position="141"/>
        <end position="159"/>
    </location>
</feature>
<keyword evidence="13 18" id="KW-0520">NAD</keyword>
<evidence type="ECO:0000256" key="12">
    <source>
        <dbReference type="ARBA" id="ARBA00022989"/>
    </source>
</evidence>
<keyword evidence="14 18" id="KW-0830">Ubiquinone</keyword>
<dbReference type="GO" id="GO:0006120">
    <property type="term" value="P:mitochondrial electron transport, NADH to ubiquinone"/>
    <property type="evidence" value="ECO:0007669"/>
    <property type="project" value="InterPro"/>
</dbReference>
<dbReference type="EMBL" id="FJ456941">
    <property type="protein sequence ID" value="ACJ69430.1"/>
    <property type="molecule type" value="Genomic_DNA"/>
</dbReference>
<feature type="transmembrane region" description="Helical" evidence="18">
    <location>
        <begin position="228"/>
        <end position="248"/>
    </location>
</feature>
<keyword evidence="7 18" id="KW-0679">Respiratory chain</keyword>
<evidence type="ECO:0000256" key="7">
    <source>
        <dbReference type="ARBA" id="ARBA00022660"/>
    </source>
</evidence>
<feature type="transmembrane region" description="Helical" evidence="18">
    <location>
        <begin position="190"/>
        <end position="216"/>
    </location>
</feature>
<comment type="function">
    <text evidence="1">Core subunit of the mitochondrial membrane respiratory chain NADH dehydrogenase (Complex I) that is believed to belong to the minimal assembly required for catalysis. Complex I functions in the transfer of electrons from NADH to the respiratory chain. The immediate electron acceptor for the enzyme is believed to be ubiquinone.</text>
</comment>
<dbReference type="Pfam" id="PF00361">
    <property type="entry name" value="Proton_antipo_M"/>
    <property type="match status" value="1"/>
</dbReference>
<keyword evidence="16 18" id="KW-0472">Membrane</keyword>
<evidence type="ECO:0000256" key="16">
    <source>
        <dbReference type="ARBA" id="ARBA00023136"/>
    </source>
</evidence>
<evidence type="ECO:0000256" key="17">
    <source>
        <dbReference type="ARBA" id="ARBA00049551"/>
    </source>
</evidence>
<comment type="function">
    <text evidence="18">Core subunit of the mitochondrial membrane respiratory chain NADH dehydrogenase (Complex I) which catalyzes electron transfer from NADH through the respiratory chain, using ubiquinone as an electron acceptor. Essential for the catalytic activity and assembly of complex I.</text>
</comment>
<evidence type="ECO:0000256" key="2">
    <source>
        <dbReference type="ARBA" id="ARBA00004448"/>
    </source>
</evidence>
<geneLocation type="mitochondrion" evidence="20"/>
<dbReference type="PRINTS" id="PR01436">
    <property type="entry name" value="NADHDHGNASE2"/>
</dbReference>
<organism evidence="20">
    <name type="scientific">Sigara septemlineata</name>
    <dbReference type="NCBI Taxonomy" id="575837"/>
    <lineage>
        <taxon>Eukaryota</taxon>
        <taxon>Metazoa</taxon>
        <taxon>Ecdysozoa</taxon>
        <taxon>Arthropoda</taxon>
        <taxon>Hexapoda</taxon>
        <taxon>Insecta</taxon>
        <taxon>Pterygota</taxon>
        <taxon>Neoptera</taxon>
        <taxon>Paraneoptera</taxon>
        <taxon>Hemiptera</taxon>
        <taxon>Heteroptera</taxon>
        <taxon>Panheteroptera</taxon>
        <taxon>Nepomorpha</taxon>
        <taxon>Corixidae</taxon>
        <taxon>Corixinae</taxon>
        <taxon>Sigara</taxon>
    </lineage>
</organism>
<evidence type="ECO:0000256" key="18">
    <source>
        <dbReference type="RuleBase" id="RU003403"/>
    </source>
</evidence>
<keyword evidence="11 18" id="KW-0249">Electron transport</keyword>
<evidence type="ECO:0000256" key="14">
    <source>
        <dbReference type="ARBA" id="ARBA00023075"/>
    </source>
</evidence>
<feature type="transmembrane region" description="Helical" evidence="18">
    <location>
        <begin position="56"/>
        <end position="76"/>
    </location>
</feature>
<comment type="subcellular location">
    <subcellularLocation>
        <location evidence="2 18">Mitochondrion inner membrane</location>
        <topology evidence="2 18">Multi-pass membrane protein</topology>
    </subcellularLocation>
</comment>
<comment type="catalytic activity">
    <reaction evidence="17 18">
        <text>a ubiquinone + NADH + 5 H(+)(in) = a ubiquinol + NAD(+) + 4 H(+)(out)</text>
        <dbReference type="Rhea" id="RHEA:29091"/>
        <dbReference type="Rhea" id="RHEA-COMP:9565"/>
        <dbReference type="Rhea" id="RHEA-COMP:9566"/>
        <dbReference type="ChEBI" id="CHEBI:15378"/>
        <dbReference type="ChEBI" id="CHEBI:16389"/>
        <dbReference type="ChEBI" id="CHEBI:17976"/>
        <dbReference type="ChEBI" id="CHEBI:57540"/>
        <dbReference type="ChEBI" id="CHEBI:57945"/>
        <dbReference type="EC" id="7.1.1.2"/>
    </reaction>
</comment>
<dbReference type="InterPro" id="IPR001750">
    <property type="entry name" value="ND/Mrp_TM"/>
</dbReference>
<keyword evidence="12 18" id="KW-1133">Transmembrane helix</keyword>
<evidence type="ECO:0000256" key="4">
    <source>
        <dbReference type="ARBA" id="ARBA00012944"/>
    </source>
</evidence>